<feature type="region of interest" description="Disordered" evidence="10">
    <location>
        <begin position="1"/>
        <end position="32"/>
    </location>
</feature>
<evidence type="ECO:0000256" key="1">
    <source>
        <dbReference type="ARBA" id="ARBA00004436"/>
    </source>
</evidence>
<dbReference type="GO" id="GO:0003697">
    <property type="term" value="F:single-stranded DNA binding"/>
    <property type="evidence" value="ECO:0007669"/>
    <property type="project" value="InterPro"/>
</dbReference>
<dbReference type="GO" id="GO:0000725">
    <property type="term" value="P:recombinational repair"/>
    <property type="evidence" value="ECO:0007669"/>
    <property type="project" value="TreeGrafter"/>
</dbReference>
<dbReference type="Proteomes" id="UP000803884">
    <property type="component" value="Unassembled WGS sequence"/>
</dbReference>
<keyword evidence="9" id="KW-1135">Mitochondrion nucleoid</keyword>
<protein>
    <recommendedName>
        <fullName evidence="3">Mitochondrial genome maintenance protein MGM101</fullName>
    </recommendedName>
</protein>
<evidence type="ECO:0000256" key="7">
    <source>
        <dbReference type="ARBA" id="ARBA00023128"/>
    </source>
</evidence>
<comment type="similarity">
    <text evidence="2">Belongs to the MGM101 family.</text>
</comment>
<feature type="compositionally biased region" description="Low complexity" evidence="10">
    <location>
        <begin position="49"/>
        <end position="59"/>
    </location>
</feature>
<dbReference type="InterPro" id="IPR009446">
    <property type="entry name" value="Mgm101"/>
</dbReference>
<evidence type="ECO:0000256" key="10">
    <source>
        <dbReference type="SAM" id="MobiDB-lite"/>
    </source>
</evidence>
<feature type="region of interest" description="Disordered" evidence="10">
    <location>
        <begin position="45"/>
        <end position="118"/>
    </location>
</feature>
<dbReference type="GeneID" id="96003715"/>
<evidence type="ECO:0000256" key="6">
    <source>
        <dbReference type="ARBA" id="ARBA00023125"/>
    </source>
</evidence>
<keyword evidence="8" id="KW-0234">DNA repair</keyword>
<keyword evidence="5" id="KW-0809">Transit peptide</keyword>
<keyword evidence="12" id="KW-1185">Reference proteome</keyword>
<proteinExistence type="inferred from homology"/>
<keyword evidence="6" id="KW-0238">DNA-binding</keyword>
<evidence type="ECO:0000313" key="12">
    <source>
        <dbReference type="Proteomes" id="UP000803884"/>
    </source>
</evidence>
<dbReference type="GO" id="GO:0036297">
    <property type="term" value="P:interstrand cross-link repair"/>
    <property type="evidence" value="ECO:0007669"/>
    <property type="project" value="TreeGrafter"/>
</dbReference>
<comment type="caution">
    <text evidence="11">The sequence shown here is derived from an EMBL/GenBank/DDBJ whole genome shotgun (WGS) entry which is preliminary data.</text>
</comment>
<reference evidence="11 12" key="1">
    <citation type="journal article" date="2020" name="Microbiol. Resour. Announc.">
        <title>Draft Genome Sequence of a Cladosporium Species Isolated from the Mesophotic Ascidian Didemnum maculosum.</title>
        <authorList>
            <person name="Gioti A."/>
            <person name="Siaperas R."/>
            <person name="Nikolaivits E."/>
            <person name="Le Goff G."/>
            <person name="Ouazzani J."/>
            <person name="Kotoulas G."/>
            <person name="Topakas E."/>
        </authorList>
    </citation>
    <scope>NUCLEOTIDE SEQUENCE [LARGE SCALE GENOMIC DNA]</scope>
    <source>
        <strain evidence="11 12">TM138-S3</strain>
    </source>
</reference>
<dbReference type="AlphaFoldDB" id="A0AB34L038"/>
<feature type="compositionally biased region" description="Polar residues" evidence="10">
    <location>
        <begin position="74"/>
        <end position="92"/>
    </location>
</feature>
<sequence length="304" mass="33562">MSVPASRRAGAGLLAHLTTTSRQGTHQTRQHATRFYQHRAISSATRLHQQPSNNSNTTPPTQPPAPKNVPRTPTPQTAASQVKPANSNNGALSPTPDALHSLTDGLTDPPPTLSPDEKQVDWTRSYHGLSSSPFTAEQAAILQAELHPDDIEVKPDGILYLPEIKYRRILNRAFGPGGWGLAPRGETIVTGKLVTREYGLVCGGRLVSLARGEQAYFDPDGIPTATEGCKSNALMRCCKDLGIASELWDPRFIRGFMREYARELFVEHLTTKKRRRHFMRKDDEVRWPYKEVPAGGQAGQTGRR</sequence>
<evidence type="ECO:0000256" key="5">
    <source>
        <dbReference type="ARBA" id="ARBA00022946"/>
    </source>
</evidence>
<dbReference type="PANTHER" id="PTHR31404:SF0">
    <property type="entry name" value="MITOCHONDRIAL GENOME MAINTENANCE PROTEIN MGM101"/>
    <property type="match status" value="1"/>
</dbReference>
<evidence type="ECO:0000313" key="11">
    <source>
        <dbReference type="EMBL" id="KAL1589190.1"/>
    </source>
</evidence>
<evidence type="ECO:0000256" key="2">
    <source>
        <dbReference type="ARBA" id="ARBA00007053"/>
    </source>
</evidence>
<dbReference type="EMBL" id="JAAQHG020000005">
    <property type="protein sequence ID" value="KAL1589190.1"/>
    <property type="molecule type" value="Genomic_DNA"/>
</dbReference>
<name>A0AB34L038_9PEZI</name>
<comment type="subcellular location">
    <subcellularLocation>
        <location evidence="1">Mitochondrion matrix</location>
        <location evidence="1">Mitochondrion nucleoid</location>
    </subcellularLocation>
</comment>
<accession>A0AB34L038</accession>
<feature type="compositionally biased region" description="Polar residues" evidence="10">
    <location>
        <begin position="17"/>
        <end position="27"/>
    </location>
</feature>
<dbReference type="PANTHER" id="PTHR31404">
    <property type="entry name" value="MITOCHONDRIAL GENOME MAINTENANCE PROTEIN MGM101"/>
    <property type="match status" value="1"/>
</dbReference>
<keyword evidence="7" id="KW-0496">Mitochondrion</keyword>
<dbReference type="GO" id="GO:0000262">
    <property type="term" value="C:mitochondrial chromosome"/>
    <property type="evidence" value="ECO:0007669"/>
    <property type="project" value="InterPro"/>
</dbReference>
<evidence type="ECO:0000256" key="3">
    <source>
        <dbReference type="ARBA" id="ARBA00013628"/>
    </source>
</evidence>
<evidence type="ECO:0000256" key="9">
    <source>
        <dbReference type="ARBA" id="ARBA00023271"/>
    </source>
</evidence>
<organism evidence="11 12">
    <name type="scientific">Cladosporium halotolerans</name>
    <dbReference type="NCBI Taxonomy" id="1052096"/>
    <lineage>
        <taxon>Eukaryota</taxon>
        <taxon>Fungi</taxon>
        <taxon>Dikarya</taxon>
        <taxon>Ascomycota</taxon>
        <taxon>Pezizomycotina</taxon>
        <taxon>Dothideomycetes</taxon>
        <taxon>Dothideomycetidae</taxon>
        <taxon>Cladosporiales</taxon>
        <taxon>Cladosporiaceae</taxon>
        <taxon>Cladosporium</taxon>
    </lineage>
</organism>
<keyword evidence="4" id="KW-0227">DNA damage</keyword>
<evidence type="ECO:0000256" key="4">
    <source>
        <dbReference type="ARBA" id="ARBA00022763"/>
    </source>
</evidence>
<dbReference type="Pfam" id="PF06420">
    <property type="entry name" value="Mgm101p"/>
    <property type="match status" value="1"/>
</dbReference>
<evidence type="ECO:0000256" key="8">
    <source>
        <dbReference type="ARBA" id="ARBA00023204"/>
    </source>
</evidence>
<dbReference type="RefSeq" id="XP_069232295.1">
    <property type="nucleotide sequence ID" value="XM_069370877.1"/>
</dbReference>
<gene>
    <name evidence="11" type="ORF">WHR41_02271</name>
</gene>